<accession>U9TAY1</accession>
<dbReference type="AlphaFoldDB" id="U9TAY1"/>
<evidence type="ECO:0000313" key="1">
    <source>
        <dbReference type="EMBL" id="ESA05315.1"/>
    </source>
</evidence>
<gene>
    <name evidence="1" type="ORF">GLOINDRAFT_4132</name>
</gene>
<protein>
    <submittedName>
        <fullName evidence="1">Uncharacterized protein</fullName>
    </submittedName>
</protein>
<dbReference type="HOGENOM" id="CLU_2813698_0_0_1"/>
<dbReference type="Gene3D" id="3.40.50.720">
    <property type="entry name" value="NAD(P)-binding Rossmann-like Domain"/>
    <property type="match status" value="1"/>
</dbReference>
<sequence>MNLFIRCCWFYWTICRSNSESDEKVDFLLNELKFDELSKHCPNCIDILFDNVGGETLDIVIDHCNVL</sequence>
<organism evidence="1">
    <name type="scientific">Rhizophagus irregularis (strain DAOM 181602 / DAOM 197198 / MUCL 43194)</name>
    <name type="common">Arbuscular mycorrhizal fungus</name>
    <name type="synonym">Glomus intraradices</name>
    <dbReference type="NCBI Taxonomy" id="747089"/>
    <lineage>
        <taxon>Eukaryota</taxon>
        <taxon>Fungi</taxon>
        <taxon>Fungi incertae sedis</taxon>
        <taxon>Mucoromycota</taxon>
        <taxon>Glomeromycotina</taxon>
        <taxon>Glomeromycetes</taxon>
        <taxon>Glomerales</taxon>
        <taxon>Glomeraceae</taxon>
        <taxon>Rhizophagus</taxon>
    </lineage>
</organism>
<reference evidence="1" key="1">
    <citation type="submission" date="2013-07" db="EMBL/GenBank/DDBJ databases">
        <title>The genome of an arbuscular mycorrhizal fungus provides insights into the evolution of the oldest plant symbiosis.</title>
        <authorList>
            <consortium name="DOE Joint Genome Institute"/>
            <person name="Tisserant E."/>
            <person name="Malbreil M."/>
            <person name="Kuo A."/>
            <person name="Kohler A."/>
            <person name="Symeonidi A."/>
            <person name="Balestrini R."/>
            <person name="Charron P."/>
            <person name="Duensing N."/>
            <person name="Frei-dit-Frey N."/>
            <person name="Gianinazzi-Pearson V."/>
            <person name="Gilbert B."/>
            <person name="Handa Y."/>
            <person name="Hijri M."/>
            <person name="Kaul R."/>
            <person name="Kawaguchi M."/>
            <person name="Krajinski F."/>
            <person name="Lammers P."/>
            <person name="Lapierre D."/>
            <person name="Masclaux F.G."/>
            <person name="Murat C."/>
            <person name="Morin E."/>
            <person name="Ndikumana S."/>
            <person name="Pagni M."/>
            <person name="Petitpierre D."/>
            <person name="Requena N."/>
            <person name="Rosikiewicz P."/>
            <person name="Riley R."/>
            <person name="Saito K."/>
            <person name="San Clemente H."/>
            <person name="Shapiro H."/>
            <person name="van Tuinen D."/>
            <person name="Becard G."/>
            <person name="Bonfante P."/>
            <person name="Paszkowski U."/>
            <person name="Shachar-Hill Y."/>
            <person name="Young J.P."/>
            <person name="Sanders I.R."/>
            <person name="Henrissat B."/>
            <person name="Rensing S.A."/>
            <person name="Grigoriev I.V."/>
            <person name="Corradi N."/>
            <person name="Roux C."/>
            <person name="Martin F."/>
        </authorList>
    </citation>
    <scope>NUCLEOTIDE SEQUENCE</scope>
    <source>
        <strain evidence="1">DAOM 197198</strain>
    </source>
</reference>
<dbReference type="EMBL" id="KI293188">
    <property type="protein sequence ID" value="ESA05315.1"/>
    <property type="molecule type" value="Genomic_DNA"/>
</dbReference>
<name>U9TAY1_RHIID</name>
<proteinExistence type="predicted"/>